<proteinExistence type="predicted"/>
<comment type="caution">
    <text evidence="1">The sequence shown here is derived from an EMBL/GenBank/DDBJ whole genome shotgun (WGS) entry which is preliminary data.</text>
</comment>
<dbReference type="Gene3D" id="3.20.20.410">
    <property type="entry name" value="Protein of unknown function UPF0759"/>
    <property type="match status" value="1"/>
</dbReference>
<dbReference type="Proteomes" id="UP001274321">
    <property type="component" value="Unassembled WGS sequence"/>
</dbReference>
<dbReference type="Pfam" id="PF01904">
    <property type="entry name" value="DUF72"/>
    <property type="match status" value="1"/>
</dbReference>
<dbReference type="EMBL" id="JAXAFJ010000004">
    <property type="protein sequence ID" value="MDX6806136.1"/>
    <property type="molecule type" value="Genomic_DNA"/>
</dbReference>
<dbReference type="SUPFAM" id="SSF117396">
    <property type="entry name" value="TM1631-like"/>
    <property type="match status" value="1"/>
</dbReference>
<gene>
    <name evidence="1" type="ORF">SCD90_08665</name>
</gene>
<sequence length="239" mass="27354">MTELRIGTSGWHYGSWMGPFYPSNVKTKDQLGFYSSRFDTTEINNSFYRLPTEKAVDAWRETVPDGFVFAWKASRFVTHFRRLKDVEDSLALIFGRMDRLGVSFGPVLFQLPPQMKIDHERLAAFLGLLPRERRCAFEFRDPSWYEPTVFSLLADHNAALCISDHAAAPAPWEVTADFVYLRGHGPGGRYHGNYPEQTLREWAATIADWRTGKRDVYVYFDNDQKSAAPADAAKLQSLT</sequence>
<dbReference type="PANTHER" id="PTHR30348">
    <property type="entry name" value="UNCHARACTERIZED PROTEIN YECE"/>
    <property type="match status" value="1"/>
</dbReference>
<reference evidence="1 2" key="1">
    <citation type="submission" date="2023-11" db="EMBL/GenBank/DDBJ databases">
        <authorList>
            <person name="Bao R."/>
        </authorList>
    </citation>
    <scope>NUCLEOTIDE SEQUENCE [LARGE SCALE GENOMIC DNA]</scope>
    <source>
        <strain evidence="1 2">PJ23</strain>
    </source>
</reference>
<name>A0ABU4RMS8_9HYPH</name>
<evidence type="ECO:0000313" key="1">
    <source>
        <dbReference type="EMBL" id="MDX6806136.1"/>
    </source>
</evidence>
<protein>
    <submittedName>
        <fullName evidence="1">DUF72 domain-containing protein</fullName>
    </submittedName>
</protein>
<accession>A0ABU4RMS8</accession>
<keyword evidence="2" id="KW-1185">Reference proteome</keyword>
<dbReference type="PANTHER" id="PTHR30348:SF4">
    <property type="entry name" value="DUF72 DOMAIN-CONTAINING PROTEIN"/>
    <property type="match status" value="1"/>
</dbReference>
<dbReference type="InterPro" id="IPR036520">
    <property type="entry name" value="UPF0759_sf"/>
</dbReference>
<evidence type="ECO:0000313" key="2">
    <source>
        <dbReference type="Proteomes" id="UP001274321"/>
    </source>
</evidence>
<dbReference type="RefSeq" id="WP_319844257.1">
    <property type="nucleotide sequence ID" value="NZ_JAXAFJ010000004.1"/>
</dbReference>
<dbReference type="InterPro" id="IPR002763">
    <property type="entry name" value="DUF72"/>
</dbReference>
<organism evidence="1 2">
    <name type="scientific">Terrihabitans rhizophilus</name>
    <dbReference type="NCBI Taxonomy" id="3092662"/>
    <lineage>
        <taxon>Bacteria</taxon>
        <taxon>Pseudomonadati</taxon>
        <taxon>Pseudomonadota</taxon>
        <taxon>Alphaproteobacteria</taxon>
        <taxon>Hyphomicrobiales</taxon>
        <taxon>Terrihabitans</taxon>
    </lineage>
</organism>